<protein>
    <recommendedName>
        <fullName evidence="3">ATP/GTP-binding protein</fullName>
    </recommendedName>
</protein>
<dbReference type="Proteomes" id="UP000319213">
    <property type="component" value="Unassembled WGS sequence"/>
</dbReference>
<comment type="caution">
    <text evidence="1">The sequence shown here is derived from an EMBL/GenBank/DDBJ whole genome shotgun (WGS) entry which is preliminary data.</text>
</comment>
<sequence>MSPRRARRVGPYDRVDRRRGVVPGRGPILGSVPGVDQVEEWPDGDWVVRRVTGAEGRVYRCPGCDQEIRAGLPHVVSWPAWPGGEGERRHWHTACWRARIRRNPGRTRY</sequence>
<keyword evidence="2" id="KW-1185">Reference proteome</keyword>
<accession>A0A543J1D0</accession>
<gene>
    <name evidence="1" type="ORF">FHX40_3365</name>
</gene>
<organism evidence="1 2">
    <name type="scientific">Thermopolyspora flexuosa</name>
    <dbReference type="NCBI Taxonomy" id="103836"/>
    <lineage>
        <taxon>Bacteria</taxon>
        <taxon>Bacillati</taxon>
        <taxon>Actinomycetota</taxon>
        <taxon>Actinomycetes</taxon>
        <taxon>Streptosporangiales</taxon>
        <taxon>Streptosporangiaceae</taxon>
        <taxon>Thermopolyspora</taxon>
    </lineage>
</organism>
<evidence type="ECO:0000313" key="1">
    <source>
        <dbReference type="EMBL" id="TQM76620.1"/>
    </source>
</evidence>
<evidence type="ECO:0008006" key="3">
    <source>
        <dbReference type="Google" id="ProtNLM"/>
    </source>
</evidence>
<reference evidence="1 2" key="1">
    <citation type="submission" date="2019-06" db="EMBL/GenBank/DDBJ databases">
        <title>Sequencing the genomes of 1000 actinobacteria strains.</title>
        <authorList>
            <person name="Klenk H.-P."/>
        </authorList>
    </citation>
    <scope>NUCLEOTIDE SEQUENCE [LARGE SCALE GENOMIC DNA]</scope>
    <source>
        <strain evidence="1 2">DSM 43186</strain>
    </source>
</reference>
<dbReference type="OrthoDB" id="3381577at2"/>
<name>A0A543J1D0_9ACTN</name>
<proteinExistence type="predicted"/>
<dbReference type="EMBL" id="VFPQ01000001">
    <property type="protein sequence ID" value="TQM76620.1"/>
    <property type="molecule type" value="Genomic_DNA"/>
</dbReference>
<evidence type="ECO:0000313" key="2">
    <source>
        <dbReference type="Proteomes" id="UP000319213"/>
    </source>
</evidence>
<dbReference type="RefSeq" id="WP_142260474.1">
    <property type="nucleotide sequence ID" value="NZ_BMPV01000005.1"/>
</dbReference>
<dbReference type="AlphaFoldDB" id="A0A543J1D0"/>